<feature type="compositionally biased region" description="Basic and acidic residues" evidence="1">
    <location>
        <begin position="100"/>
        <end position="112"/>
    </location>
</feature>
<dbReference type="Proteomes" id="UP000479000">
    <property type="component" value="Unassembled WGS sequence"/>
</dbReference>
<protein>
    <submittedName>
        <fullName evidence="2">Uncharacterized protein</fullName>
    </submittedName>
</protein>
<feature type="non-terminal residue" evidence="2">
    <location>
        <position position="163"/>
    </location>
</feature>
<feature type="region of interest" description="Disordered" evidence="1">
    <location>
        <begin position="99"/>
        <end position="163"/>
    </location>
</feature>
<evidence type="ECO:0000256" key="1">
    <source>
        <dbReference type="SAM" id="MobiDB-lite"/>
    </source>
</evidence>
<evidence type="ECO:0000313" key="3">
    <source>
        <dbReference type="Proteomes" id="UP000479000"/>
    </source>
</evidence>
<accession>A0A6H5GHC3</accession>
<dbReference type="AlphaFoldDB" id="A0A6H5GHC3"/>
<gene>
    <name evidence="2" type="ORF">NTEN_LOCUS8673</name>
</gene>
<proteinExistence type="predicted"/>
<evidence type="ECO:0000313" key="2">
    <source>
        <dbReference type="EMBL" id="CAB0002955.1"/>
    </source>
</evidence>
<dbReference type="EMBL" id="CADCXU010013213">
    <property type="protein sequence ID" value="CAB0002955.1"/>
    <property type="molecule type" value="Genomic_DNA"/>
</dbReference>
<organism evidence="2 3">
    <name type="scientific">Nesidiocoris tenuis</name>
    <dbReference type="NCBI Taxonomy" id="355587"/>
    <lineage>
        <taxon>Eukaryota</taxon>
        <taxon>Metazoa</taxon>
        <taxon>Ecdysozoa</taxon>
        <taxon>Arthropoda</taxon>
        <taxon>Hexapoda</taxon>
        <taxon>Insecta</taxon>
        <taxon>Pterygota</taxon>
        <taxon>Neoptera</taxon>
        <taxon>Paraneoptera</taxon>
        <taxon>Hemiptera</taxon>
        <taxon>Heteroptera</taxon>
        <taxon>Panheteroptera</taxon>
        <taxon>Cimicomorpha</taxon>
        <taxon>Miridae</taxon>
        <taxon>Dicyphina</taxon>
        <taxon>Nesidiocoris</taxon>
    </lineage>
</organism>
<feature type="compositionally biased region" description="Basic residues" evidence="1">
    <location>
        <begin position="131"/>
        <end position="140"/>
    </location>
</feature>
<sequence length="163" mass="19051">MSSRFRLPARTPVLITKPQAVELCQEFPMTHEELRHLKVRPNKLLTHSVPNVRQELVSEPTCAGRFPVPLPRSHQSVLHYRIPTDRAVFNLLGRQLYNPRHTDRHPALDPVRRPPPPRLIPNRQHSCQYRHGNRRRRPVRPIHLQQNRPLGRGQLLPVSLLQP</sequence>
<reference evidence="2 3" key="1">
    <citation type="submission" date="2020-02" db="EMBL/GenBank/DDBJ databases">
        <authorList>
            <person name="Ferguson B K."/>
        </authorList>
    </citation>
    <scope>NUCLEOTIDE SEQUENCE [LARGE SCALE GENOMIC DNA]</scope>
</reference>
<name>A0A6H5GHC3_9HEMI</name>
<keyword evidence="3" id="KW-1185">Reference proteome</keyword>